<feature type="compositionally biased region" description="Low complexity" evidence="7">
    <location>
        <begin position="246"/>
        <end position="260"/>
    </location>
</feature>
<feature type="region of interest" description="Disordered" evidence="7">
    <location>
        <begin position="338"/>
        <end position="358"/>
    </location>
</feature>
<evidence type="ECO:0000259" key="8">
    <source>
        <dbReference type="PROSITE" id="PS50157"/>
    </source>
</evidence>
<reference evidence="11" key="1">
    <citation type="submission" date="2025-08" db="UniProtKB">
        <authorList>
            <consortium name="RefSeq"/>
        </authorList>
    </citation>
    <scope>IDENTIFICATION</scope>
    <source>
        <tissue evidence="11">Whole organism</tissue>
    </source>
</reference>
<feature type="binding site" evidence="6">
    <location>
        <position position="62"/>
    </location>
    <ligand>
        <name>Zn(2+)</name>
        <dbReference type="ChEBI" id="CHEBI:29105"/>
    </ligand>
</feature>
<dbReference type="Pfam" id="PF00096">
    <property type="entry name" value="zf-C2H2"/>
    <property type="match status" value="3"/>
</dbReference>
<feature type="domain" description="C2H2-type" evidence="8">
    <location>
        <begin position="491"/>
        <end position="516"/>
    </location>
</feature>
<dbReference type="GO" id="GO:0005634">
    <property type="term" value="C:nucleus"/>
    <property type="evidence" value="ECO:0007669"/>
    <property type="project" value="InterPro"/>
</dbReference>
<dbReference type="RefSeq" id="XP_026281614.2">
    <property type="nucleotide sequence ID" value="XM_026425829.2"/>
</dbReference>
<evidence type="ECO:0000256" key="3">
    <source>
        <dbReference type="ARBA" id="ARBA00022771"/>
    </source>
</evidence>
<dbReference type="FunFam" id="3.30.160.60:FF:000110">
    <property type="entry name" value="Zinc finger protein-like"/>
    <property type="match status" value="1"/>
</dbReference>
<dbReference type="GO" id="GO:0000978">
    <property type="term" value="F:RNA polymerase II cis-regulatory region sequence-specific DNA binding"/>
    <property type="evidence" value="ECO:0007669"/>
    <property type="project" value="TreeGrafter"/>
</dbReference>
<feature type="binding site" evidence="6">
    <location>
        <position position="9"/>
    </location>
    <ligand>
        <name>Zn(2+)</name>
        <dbReference type="ChEBI" id="CHEBI:29105"/>
    </ligand>
</feature>
<feature type="binding site" evidence="6">
    <location>
        <position position="59"/>
    </location>
    <ligand>
        <name>Zn(2+)</name>
        <dbReference type="ChEBI" id="CHEBI:29105"/>
    </ligand>
</feature>
<accession>A0A6J1SK20</accession>
<dbReference type="SUPFAM" id="SSF57667">
    <property type="entry name" value="beta-beta-alpha zinc fingers"/>
    <property type="match status" value="2"/>
</dbReference>
<keyword evidence="1 6" id="KW-0479">Metal-binding</keyword>
<evidence type="ECO:0000256" key="2">
    <source>
        <dbReference type="ARBA" id="ARBA00022737"/>
    </source>
</evidence>
<keyword evidence="3 5" id="KW-0863">Zinc-finger</keyword>
<feature type="domain" description="ZAD" evidence="9">
    <location>
        <begin position="4"/>
        <end position="86"/>
    </location>
</feature>
<evidence type="ECO:0000256" key="5">
    <source>
        <dbReference type="PROSITE-ProRule" id="PRU00042"/>
    </source>
</evidence>
<dbReference type="InterPro" id="IPR013087">
    <property type="entry name" value="Znf_C2H2_type"/>
</dbReference>
<proteinExistence type="predicted"/>
<evidence type="ECO:0000259" key="9">
    <source>
        <dbReference type="PROSITE" id="PS51915"/>
    </source>
</evidence>
<dbReference type="PANTHER" id="PTHR23235">
    <property type="entry name" value="KRUEPPEL-LIKE TRANSCRIPTION FACTOR"/>
    <property type="match status" value="1"/>
</dbReference>
<keyword evidence="4 6" id="KW-0862">Zinc</keyword>
<dbReference type="AlphaFoldDB" id="A0A6J1SK20"/>
<evidence type="ECO:0000256" key="1">
    <source>
        <dbReference type="ARBA" id="ARBA00022723"/>
    </source>
</evidence>
<dbReference type="OrthoDB" id="6343808at2759"/>
<keyword evidence="2" id="KW-0677">Repeat</keyword>
<dbReference type="SMART" id="SM00355">
    <property type="entry name" value="ZnF_C2H2"/>
    <property type="match status" value="3"/>
</dbReference>
<feature type="compositionally biased region" description="Low complexity" evidence="7">
    <location>
        <begin position="278"/>
        <end position="289"/>
    </location>
</feature>
<dbReference type="PROSITE" id="PS00028">
    <property type="entry name" value="ZINC_FINGER_C2H2_1"/>
    <property type="match status" value="3"/>
</dbReference>
<protein>
    <submittedName>
        <fullName evidence="11">Zinc finger protein 235</fullName>
    </submittedName>
</protein>
<gene>
    <name evidence="11" type="primary">LOC113208701</name>
</gene>
<evidence type="ECO:0000256" key="6">
    <source>
        <dbReference type="PROSITE-ProRule" id="PRU01263"/>
    </source>
</evidence>
<dbReference type="InterPro" id="IPR036236">
    <property type="entry name" value="Znf_C2H2_sf"/>
</dbReference>
<dbReference type="FunFam" id="3.30.160.60:FF:000100">
    <property type="entry name" value="Zinc finger 45-like"/>
    <property type="match status" value="1"/>
</dbReference>
<feature type="region of interest" description="Disordered" evidence="7">
    <location>
        <begin position="113"/>
        <end position="133"/>
    </location>
</feature>
<feature type="binding site" evidence="6">
    <location>
        <position position="6"/>
    </location>
    <ligand>
        <name>Zn(2+)</name>
        <dbReference type="ChEBI" id="CHEBI:29105"/>
    </ligand>
</feature>
<evidence type="ECO:0000256" key="7">
    <source>
        <dbReference type="SAM" id="MobiDB-lite"/>
    </source>
</evidence>
<keyword evidence="10" id="KW-1185">Reference proteome</keyword>
<dbReference type="PANTHER" id="PTHR23235:SF120">
    <property type="entry name" value="KRUPPEL-LIKE FACTOR 15"/>
    <property type="match status" value="1"/>
</dbReference>
<evidence type="ECO:0000313" key="10">
    <source>
        <dbReference type="Proteomes" id="UP000504606"/>
    </source>
</evidence>
<dbReference type="GeneID" id="113208701"/>
<dbReference type="PROSITE" id="PS51915">
    <property type="entry name" value="ZAD"/>
    <property type="match status" value="1"/>
</dbReference>
<feature type="region of interest" description="Disordered" evidence="7">
    <location>
        <begin position="241"/>
        <end position="308"/>
    </location>
</feature>
<dbReference type="GO" id="GO:0000981">
    <property type="term" value="F:DNA-binding transcription factor activity, RNA polymerase II-specific"/>
    <property type="evidence" value="ECO:0007669"/>
    <property type="project" value="TreeGrafter"/>
</dbReference>
<feature type="domain" description="C2H2-type" evidence="8">
    <location>
        <begin position="435"/>
        <end position="462"/>
    </location>
</feature>
<dbReference type="KEGG" id="foc:113208701"/>
<organism evidence="10 11">
    <name type="scientific">Frankliniella occidentalis</name>
    <name type="common">Western flower thrips</name>
    <name type="synonym">Euthrips occidentalis</name>
    <dbReference type="NCBI Taxonomy" id="133901"/>
    <lineage>
        <taxon>Eukaryota</taxon>
        <taxon>Metazoa</taxon>
        <taxon>Ecdysozoa</taxon>
        <taxon>Arthropoda</taxon>
        <taxon>Hexapoda</taxon>
        <taxon>Insecta</taxon>
        <taxon>Pterygota</taxon>
        <taxon>Neoptera</taxon>
        <taxon>Paraneoptera</taxon>
        <taxon>Thysanoptera</taxon>
        <taxon>Terebrantia</taxon>
        <taxon>Thripoidea</taxon>
        <taxon>Thripidae</taxon>
        <taxon>Frankliniella</taxon>
    </lineage>
</organism>
<feature type="domain" description="C2H2-type" evidence="8">
    <location>
        <begin position="463"/>
        <end position="490"/>
    </location>
</feature>
<dbReference type="Gene3D" id="3.30.160.60">
    <property type="entry name" value="Classic Zinc Finger"/>
    <property type="match status" value="3"/>
</dbReference>
<feature type="compositionally biased region" description="Polar residues" evidence="7">
    <location>
        <begin position="299"/>
        <end position="308"/>
    </location>
</feature>
<dbReference type="Proteomes" id="UP000504606">
    <property type="component" value="Unplaced"/>
</dbReference>
<evidence type="ECO:0000256" key="4">
    <source>
        <dbReference type="ARBA" id="ARBA00022833"/>
    </source>
</evidence>
<dbReference type="InterPro" id="IPR012934">
    <property type="entry name" value="Znf_AD"/>
</dbReference>
<dbReference type="GO" id="GO:0008270">
    <property type="term" value="F:zinc ion binding"/>
    <property type="evidence" value="ECO:0007669"/>
    <property type="project" value="UniProtKB-UniRule"/>
</dbReference>
<evidence type="ECO:0000313" key="11">
    <source>
        <dbReference type="RefSeq" id="XP_026281614.2"/>
    </source>
</evidence>
<name>A0A6J1SK20_FRAOC</name>
<sequence length="516" mass="57065">MGHLTCGVCLSNLEKDGGDELSALEDHLQRTSYDELWFKLQFIGFFQPQKRDELPEYICTGCASRTEDAYELKLQCLKTSAAYCCGSITPLPIKDLNSNNQFGKELPACFEPTSASSPKNLPDPIETASNEESGTSTIPTILASAYDMFACVQSLSTTLKYNMSLLSDAIHYMENTISLLTVLFPLKEISDAIKKSVQTIKSEAESWKIRSSMLHDAASFVRQVSSQNFLSGIAKSAKESLKTKTIKSPKPTLTTTSSSSNGSVVAPSNILPDNKLISPNSSSVPNSDSEVLRKENDNSTETTQGNGNLSCDEVQFVRRSFRSRCSVDHLVYWPSFRKQGTSNSKSGSKLKSSKKCMELPRTSTEALDSLLLKREVDTDSPKLQKTVKDEKWSIVPKKKALNDTHNDPVEGIASKVEDTKGGLSKSQNSSEGSLKICGICDKVLSSNRNLQAHMKMHTGSSPFPCSYCNKSFSSGWNRAQHERVHTGVKPYVCDICQESFRYNVTLRHHKEKRHTV</sequence>
<dbReference type="PROSITE" id="PS50157">
    <property type="entry name" value="ZINC_FINGER_C2H2_2"/>
    <property type="match status" value="3"/>
</dbReference>